<dbReference type="AlphaFoldDB" id="A0A133KVV1"/>
<evidence type="ECO:0000313" key="1">
    <source>
        <dbReference type="EMBL" id="KWZ83470.1"/>
    </source>
</evidence>
<accession>A0A133KVV1</accession>
<organism evidence="1 2">
    <name type="scientific">Heyndrickxia coagulans</name>
    <name type="common">Weizmannia coagulans</name>
    <dbReference type="NCBI Taxonomy" id="1398"/>
    <lineage>
        <taxon>Bacteria</taxon>
        <taxon>Bacillati</taxon>
        <taxon>Bacillota</taxon>
        <taxon>Bacilli</taxon>
        <taxon>Bacillales</taxon>
        <taxon>Bacillaceae</taxon>
        <taxon>Heyndrickxia</taxon>
    </lineage>
</organism>
<name>A0A133KVV1_HEYCO</name>
<gene>
    <name evidence="1" type="ORF">HMPREF3213_01246</name>
</gene>
<evidence type="ECO:0000313" key="2">
    <source>
        <dbReference type="Proteomes" id="UP000070376"/>
    </source>
</evidence>
<protein>
    <submittedName>
        <fullName evidence="1">Uncharacterized protein</fullName>
    </submittedName>
</protein>
<dbReference type="EMBL" id="LRPN01000037">
    <property type="protein sequence ID" value="KWZ83470.1"/>
    <property type="molecule type" value="Genomic_DNA"/>
</dbReference>
<sequence length="63" mass="7358">MTLTFTKHPPYHFQYMQIVALLLQIRSIFDRMDGESRYGESNPVIALFVDSLTTRSGYFLARI</sequence>
<proteinExistence type="predicted"/>
<comment type="caution">
    <text evidence="1">The sequence shown here is derived from an EMBL/GenBank/DDBJ whole genome shotgun (WGS) entry which is preliminary data.</text>
</comment>
<dbReference type="Proteomes" id="UP000070376">
    <property type="component" value="Unassembled WGS sequence"/>
</dbReference>
<reference evidence="2" key="1">
    <citation type="submission" date="2016-01" db="EMBL/GenBank/DDBJ databases">
        <authorList>
            <person name="Mitreva M."/>
            <person name="Pepin K.H."/>
            <person name="Mihindukulasuriya K.A."/>
            <person name="Fulton R."/>
            <person name="Fronick C."/>
            <person name="O'Laughlin M."/>
            <person name="Miner T."/>
            <person name="Herter B."/>
            <person name="Rosa B.A."/>
            <person name="Cordes M."/>
            <person name="Tomlinson C."/>
            <person name="Wollam A."/>
            <person name="Palsikar V.B."/>
            <person name="Mardis E.R."/>
            <person name="Wilson R.K."/>
        </authorList>
    </citation>
    <scope>NUCLEOTIDE SEQUENCE [LARGE SCALE GENOMIC DNA]</scope>
    <source>
        <strain evidence="2">GED7749B</strain>
    </source>
</reference>